<dbReference type="SUPFAM" id="SSF53092">
    <property type="entry name" value="Creatinase/prolidase N-terminal domain"/>
    <property type="match status" value="1"/>
</dbReference>
<keyword evidence="3" id="KW-1185">Reference proteome</keyword>
<dbReference type="PANTHER" id="PTHR43763:SF6">
    <property type="entry name" value="XAA-PRO AMINOPEPTIDASE 1"/>
    <property type="match status" value="1"/>
</dbReference>
<name>I3UBB4_ADVKW</name>
<dbReference type="Pfam" id="PF01321">
    <property type="entry name" value="Creatinase_N"/>
    <property type="match status" value="1"/>
</dbReference>
<proteinExistence type="predicted"/>
<feature type="domain" description="Creatinase N-terminal" evidence="1">
    <location>
        <begin position="7"/>
        <end position="84"/>
    </location>
</feature>
<accession>I3UBB4</accession>
<keyword evidence="2" id="KW-0378">Hydrolase</keyword>
<dbReference type="GO" id="GO:0004177">
    <property type="term" value="F:aminopeptidase activity"/>
    <property type="evidence" value="ECO:0007669"/>
    <property type="project" value="UniProtKB-KW"/>
</dbReference>
<dbReference type="Proteomes" id="UP000005267">
    <property type="component" value="Chromosome"/>
</dbReference>
<gene>
    <name evidence="2" type="ordered locus">TKWG_10110</name>
</gene>
<sequence length="112" mass="12509">MSTASERLQQLRIAMAAQHIDAYLILSADPHQSEYLPEYWQGRRWLSGFTGSVGTVVVTSDFAGLWVDSRYWEQAEKQLDNSGLTLMKQGQADVPVSTHGLKRILQTGRSLG</sequence>
<dbReference type="EMBL" id="CP003555">
    <property type="protein sequence ID" value="AFK62302.1"/>
    <property type="molecule type" value="Genomic_DNA"/>
</dbReference>
<reference evidence="2 3" key="1">
    <citation type="journal article" date="2011" name="J. Bacteriol.">
        <title>Whole-genome shotgun sequencing of the sulfur-oxidizing chemoautotroph Tetrathiobacter kashmirensis.</title>
        <authorList>
            <person name="Ghosh W."/>
            <person name="George A."/>
            <person name="Agarwal A."/>
            <person name="Raj P."/>
            <person name="Alam M."/>
            <person name="Pyne P."/>
            <person name="Das Gupta S.K."/>
        </authorList>
    </citation>
    <scope>NUCLEOTIDE SEQUENCE [LARGE SCALE GENOMIC DNA]</scope>
    <source>
        <strain evidence="2 3">WT001</strain>
    </source>
</reference>
<organism evidence="2 3">
    <name type="scientific">Advenella kashmirensis (strain DSM 17095 / LMG 22695 / WT001)</name>
    <name type="common">Tetrathiobacter kashmirensis</name>
    <dbReference type="NCBI Taxonomy" id="1036672"/>
    <lineage>
        <taxon>Bacteria</taxon>
        <taxon>Pseudomonadati</taxon>
        <taxon>Pseudomonadota</taxon>
        <taxon>Betaproteobacteria</taxon>
        <taxon>Burkholderiales</taxon>
        <taxon>Alcaligenaceae</taxon>
    </lineage>
</organism>
<dbReference type="InterPro" id="IPR000587">
    <property type="entry name" value="Creatinase_N"/>
</dbReference>
<protein>
    <submittedName>
        <fullName evidence="2">Xaa-Pro aminopeptidase</fullName>
    </submittedName>
</protein>
<dbReference type="KEGG" id="aka:TKWG_10110"/>
<reference evidence="3" key="2">
    <citation type="journal article" date="2013" name="PLoS ONE">
        <title>Genome implosion elicits host-confinement in Alcaligenaceae: evidence from the comparative genomics of Tetrathiobacter kashmirensis, a pathogen in the making.</title>
        <authorList>
            <person name="Ghosh W."/>
            <person name="Alam M."/>
            <person name="Roy C."/>
            <person name="Pyne P."/>
            <person name="George A."/>
            <person name="Chakraborty R."/>
            <person name="Majumder S."/>
            <person name="Agarwal A."/>
            <person name="Chakraborty S."/>
            <person name="Majumdar S."/>
            <person name="Gupta S.K."/>
        </authorList>
    </citation>
    <scope>NUCLEOTIDE SEQUENCE [LARGE SCALE GENOMIC DNA]</scope>
    <source>
        <strain evidence="3">WT001</strain>
    </source>
</reference>
<keyword evidence="2" id="KW-0031">Aminopeptidase</keyword>
<dbReference type="AlphaFoldDB" id="I3UBB4"/>
<dbReference type="Gene3D" id="3.40.350.10">
    <property type="entry name" value="Creatinase/prolidase N-terminal domain"/>
    <property type="match status" value="1"/>
</dbReference>
<evidence type="ECO:0000259" key="1">
    <source>
        <dbReference type="Pfam" id="PF01321"/>
    </source>
</evidence>
<dbReference type="InterPro" id="IPR029149">
    <property type="entry name" value="Creatin/AminoP/Spt16_N"/>
</dbReference>
<dbReference type="PANTHER" id="PTHR43763">
    <property type="entry name" value="XAA-PRO AMINOPEPTIDASE 1"/>
    <property type="match status" value="1"/>
</dbReference>
<dbReference type="HOGENOM" id="CLU_146407_0_0_4"/>
<evidence type="ECO:0000313" key="3">
    <source>
        <dbReference type="Proteomes" id="UP000005267"/>
    </source>
</evidence>
<dbReference type="InterPro" id="IPR050422">
    <property type="entry name" value="X-Pro_aminopeptidase_P"/>
</dbReference>
<evidence type="ECO:0000313" key="2">
    <source>
        <dbReference type="EMBL" id="AFK62302.1"/>
    </source>
</evidence>
<keyword evidence="2" id="KW-0645">Protease</keyword>
<dbReference type="STRING" id="1036672.TKWG_10110"/>